<evidence type="ECO:0000313" key="1">
    <source>
        <dbReference type="EMBL" id="STW49426.1"/>
    </source>
</evidence>
<dbReference type="AlphaFoldDB" id="A0A378FXQ3"/>
<accession>A0A378FXQ3</accession>
<reference evidence="1 2" key="1">
    <citation type="submission" date="2018-06" db="EMBL/GenBank/DDBJ databases">
        <authorList>
            <consortium name="Pathogen Informatics"/>
            <person name="Doyle S."/>
        </authorList>
    </citation>
    <scope>NUCLEOTIDE SEQUENCE [LARGE SCALE GENOMIC DNA]</scope>
    <source>
        <strain evidence="1 2">NCTC9617</strain>
    </source>
</reference>
<organism evidence="1 2">
    <name type="scientific">Klebsiella pneumoniae</name>
    <dbReference type="NCBI Taxonomy" id="573"/>
    <lineage>
        <taxon>Bacteria</taxon>
        <taxon>Pseudomonadati</taxon>
        <taxon>Pseudomonadota</taxon>
        <taxon>Gammaproteobacteria</taxon>
        <taxon>Enterobacterales</taxon>
        <taxon>Enterobacteriaceae</taxon>
        <taxon>Klebsiella/Raoultella group</taxon>
        <taxon>Klebsiella</taxon>
        <taxon>Klebsiella pneumoniae complex</taxon>
    </lineage>
</organism>
<keyword evidence="1" id="KW-0808">Transferase</keyword>
<gene>
    <name evidence="1" type="ORF">NCTC9617_06060</name>
</gene>
<dbReference type="EMBL" id="UGNC01000005">
    <property type="protein sequence ID" value="STW49426.1"/>
    <property type="molecule type" value="Genomic_DNA"/>
</dbReference>
<protein>
    <submittedName>
        <fullName evidence="1">Putative transferase</fullName>
    </submittedName>
</protein>
<sequence length="29" mass="3344">MMTWQDLHHSELTVPQLYALLKCAVKSLS</sequence>
<evidence type="ECO:0000313" key="2">
    <source>
        <dbReference type="Proteomes" id="UP000255167"/>
    </source>
</evidence>
<proteinExistence type="predicted"/>
<name>A0A378FXQ3_KLEPN</name>
<dbReference type="GO" id="GO:0016740">
    <property type="term" value="F:transferase activity"/>
    <property type="evidence" value="ECO:0007669"/>
    <property type="project" value="UniProtKB-KW"/>
</dbReference>
<dbReference type="Proteomes" id="UP000255167">
    <property type="component" value="Unassembled WGS sequence"/>
</dbReference>